<dbReference type="GO" id="GO:0016616">
    <property type="term" value="F:oxidoreductase activity, acting on the CH-OH group of donors, NAD or NADP as acceptor"/>
    <property type="evidence" value="ECO:0007669"/>
    <property type="project" value="InterPro"/>
</dbReference>
<dbReference type="PANTHER" id="PTHR42789">
    <property type="entry name" value="D-ISOMER SPECIFIC 2-HYDROXYACID DEHYDROGENASE FAMILY PROTEIN (AFU_ORTHOLOGUE AFUA_6G10090)"/>
    <property type="match status" value="1"/>
</dbReference>
<reference evidence="8" key="2">
    <citation type="journal article" date="2023" name="IMA Fungus">
        <title>Comparative genomic study of the Penicillium genus elucidates a diverse pangenome and 15 lateral gene transfer events.</title>
        <authorList>
            <person name="Petersen C."/>
            <person name="Sorensen T."/>
            <person name="Nielsen M.R."/>
            <person name="Sondergaard T.E."/>
            <person name="Sorensen J.L."/>
            <person name="Fitzpatrick D.A."/>
            <person name="Frisvad J.C."/>
            <person name="Nielsen K.L."/>
        </authorList>
    </citation>
    <scope>NUCLEOTIDE SEQUENCE</scope>
    <source>
        <strain evidence="8">IBT 34128</strain>
    </source>
</reference>
<evidence type="ECO:0000256" key="4">
    <source>
        <dbReference type="ARBA" id="ARBA00023027"/>
    </source>
</evidence>
<dbReference type="OrthoDB" id="298012at2759"/>
<dbReference type="Gene3D" id="3.40.50.720">
    <property type="entry name" value="NAD(P)-binding Rossmann-like Domain"/>
    <property type="match status" value="2"/>
</dbReference>
<name>A0A9W9FA19_9EURO</name>
<dbReference type="SUPFAM" id="SSF52283">
    <property type="entry name" value="Formate/glycerate dehydrogenase catalytic domain-like"/>
    <property type="match status" value="1"/>
</dbReference>
<dbReference type="GO" id="GO:0008652">
    <property type="term" value="P:amino acid biosynthetic process"/>
    <property type="evidence" value="ECO:0007669"/>
    <property type="project" value="UniProtKB-KW"/>
</dbReference>
<proteinExistence type="inferred from homology"/>
<evidence type="ECO:0000256" key="5">
    <source>
        <dbReference type="RuleBase" id="RU003719"/>
    </source>
</evidence>
<dbReference type="PROSITE" id="PS00065">
    <property type="entry name" value="D_2_HYDROXYACID_DH_1"/>
    <property type="match status" value="1"/>
</dbReference>
<keyword evidence="4" id="KW-0520">NAD</keyword>
<evidence type="ECO:0000256" key="2">
    <source>
        <dbReference type="ARBA" id="ARBA00022605"/>
    </source>
</evidence>
<dbReference type="Pfam" id="PF02826">
    <property type="entry name" value="2-Hacid_dh_C"/>
    <property type="match status" value="1"/>
</dbReference>
<keyword evidence="3 5" id="KW-0560">Oxidoreductase</keyword>
<protein>
    <submittedName>
        <fullName evidence="8">D-3-phosphoglycerate dehydrogenase</fullName>
    </submittedName>
</protein>
<sequence>MAAPGSANPTLTTTTPTLAILDDYLDIASSHFTHIPKTGARRRAPALHDHLVHARAHPFPADLLRQLPNLKLLLATGTQFESFDLAAARDLGIAVAVAPGAGRSDGRATASASARARLDLTKGGSHPTTQHAWALILALARNVAADDAAIKTAPAPAPWQTRLAKGLAGLTLGVVGLGRLGAAVARIAVLAFGMDVICWSANLTQEKADSTAQELGLPVYGPLDDSGADAQTPTFRVVSKQELFAQADVVTLHYVLGDRSRGLVGVPELAAMKPSALLVNTSRGPLVEEAALYDTLQRGRIAGAALDVFDLEPLPRDSRWRSPDWGTGGRSALVMTPHMGYVDEGLMHTWYEETAENVERWLQGKDLLHRLV</sequence>
<dbReference type="RefSeq" id="XP_056511932.1">
    <property type="nucleotide sequence ID" value="XM_056656319.1"/>
</dbReference>
<dbReference type="CDD" id="cd12169">
    <property type="entry name" value="PGDH_like_1"/>
    <property type="match status" value="1"/>
</dbReference>
<organism evidence="8 9">
    <name type="scientific">Penicillium alfredii</name>
    <dbReference type="NCBI Taxonomy" id="1506179"/>
    <lineage>
        <taxon>Eukaryota</taxon>
        <taxon>Fungi</taxon>
        <taxon>Dikarya</taxon>
        <taxon>Ascomycota</taxon>
        <taxon>Pezizomycotina</taxon>
        <taxon>Eurotiomycetes</taxon>
        <taxon>Eurotiomycetidae</taxon>
        <taxon>Eurotiales</taxon>
        <taxon>Aspergillaceae</taxon>
        <taxon>Penicillium</taxon>
    </lineage>
</organism>
<dbReference type="PROSITE" id="PS00671">
    <property type="entry name" value="D_2_HYDROXYACID_DH_3"/>
    <property type="match status" value="1"/>
</dbReference>
<keyword evidence="2" id="KW-0028">Amino-acid biosynthesis</keyword>
<dbReference type="PANTHER" id="PTHR42789:SF1">
    <property type="entry name" value="D-ISOMER SPECIFIC 2-HYDROXYACID DEHYDROGENASE FAMILY PROTEIN (AFU_ORTHOLOGUE AFUA_6G10090)"/>
    <property type="match status" value="1"/>
</dbReference>
<keyword evidence="9" id="KW-1185">Reference proteome</keyword>
<dbReference type="GO" id="GO:0051287">
    <property type="term" value="F:NAD binding"/>
    <property type="evidence" value="ECO:0007669"/>
    <property type="project" value="InterPro"/>
</dbReference>
<evidence type="ECO:0000256" key="1">
    <source>
        <dbReference type="ARBA" id="ARBA00005854"/>
    </source>
</evidence>
<comment type="caution">
    <text evidence="8">The sequence shown here is derived from an EMBL/GenBank/DDBJ whole genome shotgun (WGS) entry which is preliminary data.</text>
</comment>
<dbReference type="InterPro" id="IPR029752">
    <property type="entry name" value="D-isomer_DH_CS1"/>
</dbReference>
<dbReference type="Pfam" id="PF00389">
    <property type="entry name" value="2-Hacid_dh"/>
    <property type="match status" value="1"/>
</dbReference>
<evidence type="ECO:0000256" key="3">
    <source>
        <dbReference type="ARBA" id="ARBA00023002"/>
    </source>
</evidence>
<dbReference type="SUPFAM" id="SSF51735">
    <property type="entry name" value="NAD(P)-binding Rossmann-fold domains"/>
    <property type="match status" value="1"/>
</dbReference>
<dbReference type="EMBL" id="JAPMSZ010000007">
    <property type="protein sequence ID" value="KAJ5096381.1"/>
    <property type="molecule type" value="Genomic_DNA"/>
</dbReference>
<dbReference type="InterPro" id="IPR029753">
    <property type="entry name" value="D-isomer_DH_CS"/>
</dbReference>
<reference evidence="8" key="1">
    <citation type="submission" date="2022-11" db="EMBL/GenBank/DDBJ databases">
        <authorList>
            <person name="Petersen C."/>
        </authorList>
    </citation>
    <scope>NUCLEOTIDE SEQUENCE</scope>
    <source>
        <strain evidence="8">IBT 34128</strain>
    </source>
</reference>
<dbReference type="InterPro" id="IPR050857">
    <property type="entry name" value="D-2-hydroxyacid_DH"/>
</dbReference>
<dbReference type="InterPro" id="IPR006139">
    <property type="entry name" value="D-isomer_2_OHA_DH_cat_dom"/>
</dbReference>
<evidence type="ECO:0000259" key="6">
    <source>
        <dbReference type="Pfam" id="PF00389"/>
    </source>
</evidence>
<dbReference type="AlphaFoldDB" id="A0A9W9FA19"/>
<feature type="domain" description="D-isomer specific 2-hydroxyacid dehydrogenase NAD-binding" evidence="7">
    <location>
        <begin position="134"/>
        <end position="340"/>
    </location>
</feature>
<comment type="similarity">
    <text evidence="1 5">Belongs to the D-isomer specific 2-hydroxyacid dehydrogenase family.</text>
</comment>
<dbReference type="GeneID" id="81395487"/>
<feature type="domain" description="D-isomer specific 2-hydroxyacid dehydrogenase catalytic" evidence="6">
    <location>
        <begin position="49"/>
        <end position="370"/>
    </location>
</feature>
<dbReference type="InterPro" id="IPR006140">
    <property type="entry name" value="D-isomer_DH_NAD-bd"/>
</dbReference>
<evidence type="ECO:0000313" key="8">
    <source>
        <dbReference type="EMBL" id="KAJ5096381.1"/>
    </source>
</evidence>
<gene>
    <name evidence="8" type="ORF">NUU61_005737</name>
</gene>
<dbReference type="InterPro" id="IPR036291">
    <property type="entry name" value="NAD(P)-bd_dom_sf"/>
</dbReference>
<accession>A0A9W9FA19</accession>
<evidence type="ECO:0000313" key="9">
    <source>
        <dbReference type="Proteomes" id="UP001141434"/>
    </source>
</evidence>
<dbReference type="Proteomes" id="UP001141434">
    <property type="component" value="Unassembled WGS sequence"/>
</dbReference>
<evidence type="ECO:0000259" key="7">
    <source>
        <dbReference type="Pfam" id="PF02826"/>
    </source>
</evidence>